<evidence type="ECO:0000256" key="3">
    <source>
        <dbReference type="ARBA" id="ARBA00023163"/>
    </source>
</evidence>
<dbReference type="InterPro" id="IPR011598">
    <property type="entry name" value="bHLH_dom"/>
</dbReference>
<dbReference type="SUPFAM" id="SSF47459">
    <property type="entry name" value="HLH, helix-loop-helix DNA-binding domain"/>
    <property type="match status" value="1"/>
</dbReference>
<dbReference type="GO" id="GO:0090575">
    <property type="term" value="C:RNA polymerase II transcription regulator complex"/>
    <property type="evidence" value="ECO:0007669"/>
    <property type="project" value="TreeGrafter"/>
</dbReference>
<name>A0A426YS32_ENSVE</name>
<feature type="domain" description="BHLH" evidence="4">
    <location>
        <begin position="8"/>
        <end position="63"/>
    </location>
</feature>
<dbReference type="InterPro" id="IPR015660">
    <property type="entry name" value="MASH1/Ascl1a-like"/>
</dbReference>
<keyword evidence="3" id="KW-0804">Transcription</keyword>
<dbReference type="Gene3D" id="4.10.280.10">
    <property type="entry name" value="Helix-loop-helix DNA-binding domain"/>
    <property type="match status" value="1"/>
</dbReference>
<dbReference type="PROSITE" id="PS50888">
    <property type="entry name" value="BHLH"/>
    <property type="match status" value="1"/>
</dbReference>
<gene>
    <name evidence="5" type="ORF">B296_00049122</name>
</gene>
<dbReference type="PANTHER" id="PTHR13935:SF90">
    <property type="entry name" value="TRANSCRIPTION FACTOR BHLH162"/>
    <property type="match status" value="1"/>
</dbReference>
<reference evidence="5 6" key="1">
    <citation type="journal article" date="2014" name="Agronomy (Basel)">
        <title>A Draft Genome Sequence for Ensete ventricosum, the Drought-Tolerant Tree Against Hunger.</title>
        <authorList>
            <person name="Harrison J."/>
            <person name="Moore K.A."/>
            <person name="Paszkiewicz K."/>
            <person name="Jones T."/>
            <person name="Grant M."/>
            <person name="Ambacheew D."/>
            <person name="Muzemil S."/>
            <person name="Studholme D.J."/>
        </authorList>
    </citation>
    <scope>NUCLEOTIDE SEQUENCE [LARGE SCALE GENOMIC DNA]</scope>
</reference>
<accession>A0A426YS32</accession>
<dbReference type="GO" id="GO:0046983">
    <property type="term" value="F:protein dimerization activity"/>
    <property type="evidence" value="ECO:0007669"/>
    <property type="project" value="InterPro"/>
</dbReference>
<proteinExistence type="inferred from homology"/>
<evidence type="ECO:0000259" key="4">
    <source>
        <dbReference type="PROSITE" id="PS50888"/>
    </source>
</evidence>
<dbReference type="Proteomes" id="UP000287651">
    <property type="component" value="Unassembled WGS sequence"/>
</dbReference>
<dbReference type="GO" id="GO:0000977">
    <property type="term" value="F:RNA polymerase II transcription regulatory region sequence-specific DNA binding"/>
    <property type="evidence" value="ECO:0007669"/>
    <property type="project" value="TreeGrafter"/>
</dbReference>
<evidence type="ECO:0000256" key="1">
    <source>
        <dbReference type="ARBA" id="ARBA00005510"/>
    </source>
</evidence>
<sequence>MKGAGDAAAKMERKTVEKNRRMHMKRLCMKLASLIPKEYAANSKDMLSQQDHLDQATSYIKDLRGRIERMKQQRGDIRTSAEGTNKDVDSEMKTEFRLPVVEVRHRDQNLEVVLVSGLQKRFKFHEVIGVLEEEGAEVVNANFSVVGEMIFLTIHSQVITVSVLYSINSISKREELSNLQLLLCSLMQAVSSRLGLEASRVSERLKELIR</sequence>
<dbReference type="AlphaFoldDB" id="A0A426YS32"/>
<keyword evidence="2" id="KW-0805">Transcription regulation</keyword>
<comment type="caution">
    <text evidence="5">The sequence shown here is derived from an EMBL/GenBank/DDBJ whole genome shotgun (WGS) entry which is preliminary data.</text>
</comment>
<comment type="similarity">
    <text evidence="1">Belongs to the bHLH protein family.</text>
</comment>
<dbReference type="InterPro" id="IPR036638">
    <property type="entry name" value="HLH_DNA-bd_sf"/>
</dbReference>
<dbReference type="EMBL" id="AMZH03010552">
    <property type="protein sequence ID" value="RRT54546.1"/>
    <property type="molecule type" value="Genomic_DNA"/>
</dbReference>
<dbReference type="Pfam" id="PF00010">
    <property type="entry name" value="HLH"/>
    <property type="match status" value="1"/>
</dbReference>
<evidence type="ECO:0000313" key="6">
    <source>
        <dbReference type="Proteomes" id="UP000287651"/>
    </source>
</evidence>
<evidence type="ECO:0000256" key="2">
    <source>
        <dbReference type="ARBA" id="ARBA00023015"/>
    </source>
</evidence>
<dbReference type="PANTHER" id="PTHR13935">
    <property type="entry name" value="ACHAETE-SCUTE TRANSCRIPTION FACTOR-RELATED"/>
    <property type="match status" value="1"/>
</dbReference>
<evidence type="ECO:0000313" key="5">
    <source>
        <dbReference type="EMBL" id="RRT54546.1"/>
    </source>
</evidence>
<protein>
    <recommendedName>
        <fullName evidence="4">BHLH domain-containing protein</fullName>
    </recommendedName>
</protein>
<dbReference type="GO" id="GO:0000981">
    <property type="term" value="F:DNA-binding transcription factor activity, RNA polymerase II-specific"/>
    <property type="evidence" value="ECO:0007669"/>
    <property type="project" value="TreeGrafter"/>
</dbReference>
<organism evidence="5 6">
    <name type="scientific">Ensete ventricosum</name>
    <name type="common">Abyssinian banana</name>
    <name type="synonym">Musa ensete</name>
    <dbReference type="NCBI Taxonomy" id="4639"/>
    <lineage>
        <taxon>Eukaryota</taxon>
        <taxon>Viridiplantae</taxon>
        <taxon>Streptophyta</taxon>
        <taxon>Embryophyta</taxon>
        <taxon>Tracheophyta</taxon>
        <taxon>Spermatophyta</taxon>
        <taxon>Magnoliopsida</taxon>
        <taxon>Liliopsida</taxon>
        <taxon>Zingiberales</taxon>
        <taxon>Musaceae</taxon>
        <taxon>Ensete</taxon>
    </lineage>
</organism>